<protein>
    <recommendedName>
        <fullName evidence="1">HD-GYP domain-containing protein</fullName>
    </recommendedName>
</protein>
<organism evidence="2 3">
    <name type="scientific">Ruminococcus hominis</name>
    <dbReference type="NCBI Taxonomy" id="2763065"/>
    <lineage>
        <taxon>Bacteria</taxon>
        <taxon>Bacillati</taxon>
        <taxon>Bacillota</taxon>
        <taxon>Clostridia</taxon>
        <taxon>Eubacteriales</taxon>
        <taxon>Oscillospiraceae</taxon>
        <taxon>Ruminococcus</taxon>
    </lineage>
</organism>
<proteinExistence type="predicted"/>
<dbReference type="RefSeq" id="WP_186864828.1">
    <property type="nucleotide sequence ID" value="NZ_JACOPE010000001.1"/>
</dbReference>
<keyword evidence="3" id="KW-1185">Reference proteome</keyword>
<dbReference type="Gene3D" id="1.10.3210.10">
    <property type="entry name" value="Hypothetical protein af1432"/>
    <property type="match status" value="1"/>
</dbReference>
<gene>
    <name evidence="2" type="ORF">H8S40_05840</name>
</gene>
<evidence type="ECO:0000259" key="1">
    <source>
        <dbReference type="PROSITE" id="PS51832"/>
    </source>
</evidence>
<comment type="caution">
    <text evidence="2">The sequence shown here is derived from an EMBL/GenBank/DDBJ whole genome shotgun (WGS) entry which is preliminary data.</text>
</comment>
<feature type="domain" description="HD-GYP" evidence="1">
    <location>
        <begin position="1"/>
        <end position="62"/>
    </location>
</feature>
<evidence type="ECO:0000313" key="2">
    <source>
        <dbReference type="EMBL" id="MBC5683094.1"/>
    </source>
</evidence>
<sequence>MVSLVDVYDALTSERCYKKAFNHDTAIQMILDGQCGQFNPILLKCLKELSLQFSNMFDKEMDENSYRHEVQRLSNEILSDRSLPNQNYSQSVVKVMQEKIDFFKSNSGMYSIDYNAISGQLTILNGEHQILCQRDNPKFNLFKEFGVNEEEVQCIRVLLHQTSVQNKEISATIKATADNNSQMYRMKLHTLWSPLKKDGYIGIIGYFDTVK</sequence>
<dbReference type="Proteomes" id="UP000631576">
    <property type="component" value="Unassembled WGS sequence"/>
</dbReference>
<name>A0ABR7G6P3_9FIRM</name>
<reference evidence="2 3" key="1">
    <citation type="submission" date="2020-08" db="EMBL/GenBank/DDBJ databases">
        <title>Genome public.</title>
        <authorList>
            <person name="Liu C."/>
            <person name="Sun Q."/>
        </authorList>
    </citation>
    <scope>NUCLEOTIDE SEQUENCE [LARGE SCALE GENOMIC DNA]</scope>
    <source>
        <strain evidence="2 3">NSJ-13</strain>
    </source>
</reference>
<dbReference type="InterPro" id="IPR037522">
    <property type="entry name" value="HD_GYP_dom"/>
</dbReference>
<dbReference type="PANTHER" id="PTHR45228">
    <property type="entry name" value="CYCLIC DI-GMP PHOSPHODIESTERASE TM_0186-RELATED"/>
    <property type="match status" value="1"/>
</dbReference>
<accession>A0ABR7G6P3</accession>
<dbReference type="PROSITE" id="PS51832">
    <property type="entry name" value="HD_GYP"/>
    <property type="match status" value="1"/>
</dbReference>
<dbReference type="InterPro" id="IPR052020">
    <property type="entry name" value="Cyclic_di-GMP/3'3'-cGAMP_PDE"/>
</dbReference>
<evidence type="ECO:0000313" key="3">
    <source>
        <dbReference type="Proteomes" id="UP000631576"/>
    </source>
</evidence>
<dbReference type="EMBL" id="JACOPE010000001">
    <property type="protein sequence ID" value="MBC5683094.1"/>
    <property type="molecule type" value="Genomic_DNA"/>
</dbReference>